<reference evidence="2" key="1">
    <citation type="journal article" date="2022" name="bioRxiv">
        <title>Sequencing and chromosome-scale assembly of the giantPleurodeles waltlgenome.</title>
        <authorList>
            <person name="Brown T."/>
            <person name="Elewa A."/>
            <person name="Iarovenko S."/>
            <person name="Subramanian E."/>
            <person name="Araus A.J."/>
            <person name="Petzold A."/>
            <person name="Susuki M."/>
            <person name="Suzuki K.-i.T."/>
            <person name="Hayashi T."/>
            <person name="Toyoda A."/>
            <person name="Oliveira C."/>
            <person name="Osipova E."/>
            <person name="Leigh N.D."/>
            <person name="Simon A."/>
            <person name="Yun M.H."/>
        </authorList>
    </citation>
    <scope>NUCLEOTIDE SEQUENCE</scope>
    <source>
        <strain evidence="2">20211129_DDA</strain>
        <tissue evidence="2">Liver</tissue>
    </source>
</reference>
<organism evidence="2 3">
    <name type="scientific">Pleurodeles waltl</name>
    <name type="common">Iberian ribbed newt</name>
    <dbReference type="NCBI Taxonomy" id="8319"/>
    <lineage>
        <taxon>Eukaryota</taxon>
        <taxon>Metazoa</taxon>
        <taxon>Chordata</taxon>
        <taxon>Craniata</taxon>
        <taxon>Vertebrata</taxon>
        <taxon>Euteleostomi</taxon>
        <taxon>Amphibia</taxon>
        <taxon>Batrachia</taxon>
        <taxon>Caudata</taxon>
        <taxon>Salamandroidea</taxon>
        <taxon>Salamandridae</taxon>
        <taxon>Pleurodelinae</taxon>
        <taxon>Pleurodeles</taxon>
    </lineage>
</organism>
<feature type="region of interest" description="Disordered" evidence="1">
    <location>
        <begin position="32"/>
        <end position="51"/>
    </location>
</feature>
<keyword evidence="3" id="KW-1185">Reference proteome</keyword>
<dbReference type="EMBL" id="JANPWB010000001">
    <property type="protein sequence ID" value="KAJ1216454.1"/>
    <property type="molecule type" value="Genomic_DNA"/>
</dbReference>
<gene>
    <name evidence="2" type="ORF">NDU88_004056</name>
</gene>
<accession>A0AAV7WQV4</accession>
<evidence type="ECO:0000256" key="1">
    <source>
        <dbReference type="SAM" id="MobiDB-lite"/>
    </source>
</evidence>
<evidence type="ECO:0000313" key="2">
    <source>
        <dbReference type="EMBL" id="KAJ1216454.1"/>
    </source>
</evidence>
<sequence>MSLERRPGKAEESGAANWFRATLELRRSRRVASRVPLQGKPGRGSTSCSAGTNVEIASQKILGVQEQA</sequence>
<evidence type="ECO:0000313" key="3">
    <source>
        <dbReference type="Proteomes" id="UP001066276"/>
    </source>
</evidence>
<name>A0AAV7WQV4_PLEWA</name>
<proteinExistence type="predicted"/>
<dbReference type="AlphaFoldDB" id="A0AAV7WQV4"/>
<protein>
    <submittedName>
        <fullName evidence="2">Uncharacterized protein</fullName>
    </submittedName>
</protein>
<comment type="caution">
    <text evidence="2">The sequence shown here is derived from an EMBL/GenBank/DDBJ whole genome shotgun (WGS) entry which is preliminary data.</text>
</comment>
<dbReference type="Proteomes" id="UP001066276">
    <property type="component" value="Chromosome 1_1"/>
</dbReference>